<reference evidence="4" key="1">
    <citation type="journal article" date="2019" name="Int. J. Syst. Evol. Microbiol.">
        <title>The Global Catalogue of Microorganisms (GCM) 10K type strain sequencing project: providing services to taxonomists for standard genome sequencing and annotation.</title>
        <authorList>
            <consortium name="The Broad Institute Genomics Platform"/>
            <consortium name="The Broad Institute Genome Sequencing Center for Infectious Disease"/>
            <person name="Wu L."/>
            <person name="Ma J."/>
        </authorList>
    </citation>
    <scope>NUCLEOTIDE SEQUENCE [LARGE SCALE GENOMIC DNA]</scope>
    <source>
        <strain evidence="4">CGMCC 1.15288</strain>
    </source>
</reference>
<protein>
    <recommendedName>
        <fullName evidence="2">Peptidase M56 domain-containing protein</fullName>
    </recommendedName>
</protein>
<dbReference type="RefSeq" id="WP_188938773.1">
    <property type="nucleotide sequence ID" value="NZ_BMIA01000005.1"/>
</dbReference>
<dbReference type="EMBL" id="BMIA01000005">
    <property type="protein sequence ID" value="GGH52879.1"/>
    <property type="molecule type" value="Genomic_DNA"/>
</dbReference>
<keyword evidence="1" id="KW-0812">Transmembrane</keyword>
<dbReference type="PANTHER" id="PTHR34978">
    <property type="entry name" value="POSSIBLE SENSOR-TRANSDUCER PROTEIN BLAR"/>
    <property type="match status" value="1"/>
</dbReference>
<feature type="domain" description="Peptidase M56" evidence="2">
    <location>
        <begin position="162"/>
        <end position="257"/>
    </location>
</feature>
<gene>
    <name evidence="3" type="ORF">GCM10007423_57770</name>
</gene>
<evidence type="ECO:0000313" key="4">
    <source>
        <dbReference type="Proteomes" id="UP000600214"/>
    </source>
</evidence>
<dbReference type="Proteomes" id="UP000600214">
    <property type="component" value="Unassembled WGS sequence"/>
</dbReference>
<keyword evidence="1" id="KW-1133">Transmembrane helix</keyword>
<keyword evidence="4" id="KW-1185">Reference proteome</keyword>
<dbReference type="Pfam" id="PF05569">
    <property type="entry name" value="Peptidase_M56"/>
    <property type="match status" value="1"/>
</dbReference>
<comment type="caution">
    <text evidence="3">The sequence shown here is derived from an EMBL/GenBank/DDBJ whole genome shotgun (WGS) entry which is preliminary data.</text>
</comment>
<feature type="transmembrane region" description="Helical" evidence="1">
    <location>
        <begin position="268"/>
        <end position="285"/>
    </location>
</feature>
<dbReference type="PANTHER" id="PTHR34978:SF3">
    <property type="entry name" value="SLR0241 PROTEIN"/>
    <property type="match status" value="1"/>
</dbReference>
<feature type="transmembrane region" description="Helical" evidence="1">
    <location>
        <begin position="6"/>
        <end position="23"/>
    </location>
</feature>
<dbReference type="InterPro" id="IPR008756">
    <property type="entry name" value="Peptidase_M56"/>
</dbReference>
<accession>A0ABQ1ZAM4</accession>
<proteinExistence type="predicted"/>
<evidence type="ECO:0000313" key="3">
    <source>
        <dbReference type="EMBL" id="GGH52879.1"/>
    </source>
</evidence>
<feature type="transmembrane region" description="Helical" evidence="1">
    <location>
        <begin position="35"/>
        <end position="54"/>
    </location>
</feature>
<evidence type="ECO:0000259" key="2">
    <source>
        <dbReference type="Pfam" id="PF05569"/>
    </source>
</evidence>
<keyword evidence="1" id="KW-0472">Membrane</keyword>
<organism evidence="3 4">
    <name type="scientific">Dyadobacter endophyticus</name>
    <dbReference type="NCBI Taxonomy" id="1749036"/>
    <lineage>
        <taxon>Bacteria</taxon>
        <taxon>Pseudomonadati</taxon>
        <taxon>Bacteroidota</taxon>
        <taxon>Cytophagia</taxon>
        <taxon>Cytophagales</taxon>
        <taxon>Spirosomataceae</taxon>
        <taxon>Dyadobacter</taxon>
    </lineage>
</organism>
<dbReference type="InterPro" id="IPR052173">
    <property type="entry name" value="Beta-lactam_resp_regulator"/>
</dbReference>
<name>A0ABQ1ZAM4_9BACT</name>
<feature type="transmembrane region" description="Helical" evidence="1">
    <location>
        <begin position="96"/>
        <end position="118"/>
    </location>
</feature>
<evidence type="ECO:0000256" key="1">
    <source>
        <dbReference type="SAM" id="Phobius"/>
    </source>
</evidence>
<sequence>MAGTYLLEVNLCLALVILLYRAAFRRLTFFAANRLYLLFGMVFSILAPALRLPLWPGQWEQPSGVAARFFPEYALVEGIAGDSPQAYGSGFSQTLWIIYGCIAAWHLYKLFADIFAVARLIRKYPSRKLGTVRLVLVDNEIPASSFFNYIFINQNLPDNASLRTCIAHELVHCRQGHSGDWLLVRLLSACCWFNPLMRFWREAITVNHEFIADAQAARQAGRFRYTHLLLNLSSSTQISPLHYFSYYGQIKSRIIMLHQTPSRAVSRLRFLAAVPLAALMLLFFSCEIPGGEANNISEYLNKDLVGMWENMNRITINDNDGKTPRDFPERSGDVKVCLSKLELRADGRFEMRDAGNASKLTGTWQSNSAGNAVQLFCNNEKTGTSVIALELEGDSDGSIAAWQHYSADEKLSAGHVFYEYKKL</sequence>